<dbReference type="Gene3D" id="3.50.50.60">
    <property type="entry name" value="FAD/NAD(P)-binding domain"/>
    <property type="match status" value="1"/>
</dbReference>
<accession>K6WB27</accession>
<dbReference type="Gene3D" id="3.30.9.10">
    <property type="entry name" value="D-Amino Acid Oxidase, subunit A, domain 2"/>
    <property type="match status" value="1"/>
</dbReference>
<feature type="domain" description="FAD dependent oxidoreductase" evidence="7">
    <location>
        <begin position="48"/>
        <end position="441"/>
    </location>
</feature>
<organism evidence="8 9">
    <name type="scientific">Kineosphaera limosa NBRC 100340</name>
    <dbReference type="NCBI Taxonomy" id="1184609"/>
    <lineage>
        <taxon>Bacteria</taxon>
        <taxon>Bacillati</taxon>
        <taxon>Actinomycetota</taxon>
        <taxon>Actinomycetes</taxon>
        <taxon>Micrococcales</taxon>
        <taxon>Dermatophilaceae</taxon>
        <taxon>Kineosphaera</taxon>
    </lineage>
</organism>
<dbReference type="PANTHER" id="PTHR43104:SF2">
    <property type="entry name" value="L-2-HYDROXYGLUTARATE DEHYDROGENASE, MITOCHONDRIAL"/>
    <property type="match status" value="1"/>
</dbReference>
<dbReference type="RefSeq" id="WP_006592962.1">
    <property type="nucleotide sequence ID" value="NZ_BAHD01000039.1"/>
</dbReference>
<dbReference type="InterPro" id="IPR036188">
    <property type="entry name" value="FAD/NAD-bd_sf"/>
</dbReference>
<keyword evidence="4" id="KW-0560">Oxidoreductase</keyword>
<comment type="similarity">
    <text evidence="5">Belongs to the L2HGDH family.</text>
</comment>
<dbReference type="GO" id="GO:0047545">
    <property type="term" value="F:(S)-2-hydroxyglutarate dehydrogenase activity"/>
    <property type="evidence" value="ECO:0007669"/>
    <property type="project" value="TreeGrafter"/>
</dbReference>
<evidence type="ECO:0000256" key="3">
    <source>
        <dbReference type="ARBA" id="ARBA00022827"/>
    </source>
</evidence>
<dbReference type="EMBL" id="BAHD01000039">
    <property type="protein sequence ID" value="GAB96430.1"/>
    <property type="molecule type" value="Genomic_DNA"/>
</dbReference>
<evidence type="ECO:0000259" key="7">
    <source>
        <dbReference type="Pfam" id="PF01266"/>
    </source>
</evidence>
<dbReference type="PANTHER" id="PTHR43104">
    <property type="entry name" value="L-2-HYDROXYGLUTARATE DEHYDROGENASE, MITOCHONDRIAL"/>
    <property type="match status" value="1"/>
</dbReference>
<evidence type="ECO:0000313" key="8">
    <source>
        <dbReference type="EMBL" id="GAB96430.1"/>
    </source>
</evidence>
<dbReference type="GO" id="GO:0005737">
    <property type="term" value="C:cytoplasm"/>
    <property type="evidence" value="ECO:0007669"/>
    <property type="project" value="TreeGrafter"/>
</dbReference>
<keyword evidence="2" id="KW-0285">Flavoprotein</keyword>
<reference evidence="8 9" key="1">
    <citation type="submission" date="2012-08" db="EMBL/GenBank/DDBJ databases">
        <title>Whole genome shotgun sequence of Kineosphaera limosa NBRC 100340.</title>
        <authorList>
            <person name="Yoshida I."/>
            <person name="Isaki S."/>
            <person name="Hosoyama A."/>
            <person name="Tsuchikane K."/>
            <person name="Katsumata H."/>
            <person name="Ando Y."/>
            <person name="Ohji S."/>
            <person name="Hamada M."/>
            <person name="Tamura T."/>
            <person name="Yamazoe A."/>
            <person name="Yamazaki S."/>
            <person name="Fujita N."/>
        </authorList>
    </citation>
    <scope>NUCLEOTIDE SEQUENCE [LARGE SCALE GENOMIC DNA]</scope>
    <source>
        <strain evidence="8 9">NBRC 100340</strain>
    </source>
</reference>
<evidence type="ECO:0000256" key="4">
    <source>
        <dbReference type="ARBA" id="ARBA00023002"/>
    </source>
</evidence>
<comment type="cofactor">
    <cofactor evidence="1">
        <name>FAD</name>
        <dbReference type="ChEBI" id="CHEBI:57692"/>
    </cofactor>
</comment>
<keyword evidence="9" id="KW-1185">Reference proteome</keyword>
<evidence type="ECO:0000256" key="2">
    <source>
        <dbReference type="ARBA" id="ARBA00022630"/>
    </source>
</evidence>
<evidence type="ECO:0000256" key="6">
    <source>
        <dbReference type="SAM" id="MobiDB-lite"/>
    </source>
</evidence>
<evidence type="ECO:0000256" key="5">
    <source>
        <dbReference type="ARBA" id="ARBA00037941"/>
    </source>
</evidence>
<name>K6WB27_9MICO</name>
<dbReference type="InterPro" id="IPR006076">
    <property type="entry name" value="FAD-dep_OxRdtase"/>
</dbReference>
<dbReference type="Pfam" id="PF01266">
    <property type="entry name" value="DAO"/>
    <property type="match status" value="1"/>
</dbReference>
<feature type="region of interest" description="Disordered" evidence="6">
    <location>
        <begin position="1"/>
        <end position="39"/>
    </location>
</feature>
<gene>
    <name evidence="8" type="ORF">KILIM_039_00040</name>
</gene>
<dbReference type="eggNOG" id="COG0579">
    <property type="taxonomic scope" value="Bacteria"/>
</dbReference>
<evidence type="ECO:0000256" key="1">
    <source>
        <dbReference type="ARBA" id="ARBA00001974"/>
    </source>
</evidence>
<dbReference type="STRING" id="1184609.KILIM_039_00040"/>
<dbReference type="NCBIfam" id="NF008726">
    <property type="entry name" value="PRK11728.1"/>
    <property type="match status" value="1"/>
</dbReference>
<keyword evidence="3" id="KW-0274">FAD</keyword>
<dbReference type="OrthoDB" id="9801699at2"/>
<dbReference type="SUPFAM" id="SSF51905">
    <property type="entry name" value="FAD/NAD(P)-binding domain"/>
    <property type="match status" value="1"/>
</dbReference>
<sequence length="447" mass="48228">MTQGSDSAKPSREAATKSPGFSEQGDRAAEPLGAVRGSPGAEPPGVYDFAVIGGGIVGLATAMKLLAERPGASLIVLEKEDGVARHQTGHNSGVIHAGIYYKPGSHKAKLCKEGAVRTRQFCDEHGIPYRNTGKLIVATNDAELERMNALYERALINELDVEKIDAAELRRREPNITGVGAIWLTSTGIVDYTQVCVKMAEVIEKTGGTIRLGAKVVDITESLSEVRIDVEAPGSAAPEKIYAKQLVVCGGIQADRLATMAGLDVDFQMVPFRGEYYRLPASKNTIVDTLIYPVPDPELPFLGVHLTLMMDGGVTVGPNAVMGFAREGYPKWSMNRADIASFVKFPGFWKVAKKQLKTGAVEQWNSVYKPGYLQLIRKYCPQLTTADLTPEPAGIRAQAVRMDGSMVEDFLFYETARMTHVCNAPSPAATSAMPIGDLIADKVLSRA</sequence>
<evidence type="ECO:0000313" key="9">
    <source>
        <dbReference type="Proteomes" id="UP000008366"/>
    </source>
</evidence>
<protein>
    <submittedName>
        <fullName evidence="8">Putative oxidoreductase</fullName>
    </submittedName>
</protein>
<dbReference type="Proteomes" id="UP000008366">
    <property type="component" value="Unassembled WGS sequence"/>
</dbReference>
<dbReference type="AlphaFoldDB" id="K6WB27"/>
<proteinExistence type="inferred from homology"/>
<comment type="caution">
    <text evidence="8">The sequence shown here is derived from an EMBL/GenBank/DDBJ whole genome shotgun (WGS) entry which is preliminary data.</text>
</comment>